<evidence type="ECO:0000313" key="3">
    <source>
        <dbReference type="Proteomes" id="UP000297352"/>
    </source>
</evidence>
<gene>
    <name evidence="2" type="ORF">EHQ60_11005</name>
</gene>
<feature type="domain" description="Endonuclease GajA/Old nuclease/RecF-like AAA" evidence="1">
    <location>
        <begin position="1"/>
        <end position="319"/>
    </location>
</feature>
<evidence type="ECO:0000313" key="2">
    <source>
        <dbReference type="EMBL" id="TGL70072.1"/>
    </source>
</evidence>
<dbReference type="PANTHER" id="PTHR43581:SF4">
    <property type="entry name" value="ATP_GTP PHOSPHATASE"/>
    <property type="match status" value="1"/>
</dbReference>
<dbReference type="SUPFAM" id="SSF52540">
    <property type="entry name" value="P-loop containing nucleoside triphosphate hydrolases"/>
    <property type="match status" value="1"/>
</dbReference>
<dbReference type="PANTHER" id="PTHR43581">
    <property type="entry name" value="ATP/GTP PHOSPHATASE"/>
    <property type="match status" value="1"/>
</dbReference>
<dbReference type="InterPro" id="IPR051396">
    <property type="entry name" value="Bact_Antivir_Def_Nuclease"/>
</dbReference>
<evidence type="ECO:0000259" key="1">
    <source>
        <dbReference type="Pfam" id="PF13175"/>
    </source>
</evidence>
<proteinExistence type="predicted"/>
<dbReference type="EMBL" id="RQGI01000040">
    <property type="protein sequence ID" value="TGL70072.1"/>
    <property type="molecule type" value="Genomic_DNA"/>
</dbReference>
<dbReference type="Gene3D" id="3.40.50.300">
    <property type="entry name" value="P-loop containing nucleotide triphosphate hydrolases"/>
    <property type="match status" value="1"/>
</dbReference>
<comment type="caution">
    <text evidence="2">The sequence shown here is derived from an EMBL/GenBank/DDBJ whole genome shotgun (WGS) entry which is preliminary data.</text>
</comment>
<dbReference type="RefSeq" id="WP_125169810.1">
    <property type="nucleotide sequence ID" value="NZ_RQGI01000040.1"/>
</dbReference>
<reference evidence="3" key="1">
    <citation type="journal article" date="2019" name="PLoS Negl. Trop. Dis.">
        <title>Revisiting the worldwide diversity of Leptospira species in the environment.</title>
        <authorList>
            <person name="Vincent A.T."/>
            <person name="Schiettekatte O."/>
            <person name="Bourhy P."/>
            <person name="Veyrier F.J."/>
            <person name="Picardeau M."/>
        </authorList>
    </citation>
    <scope>NUCLEOTIDE SEQUENCE [LARGE SCALE GENOMIC DNA]</scope>
    <source>
        <strain evidence="3">201702449</strain>
    </source>
</reference>
<dbReference type="Proteomes" id="UP000297352">
    <property type="component" value="Unassembled WGS sequence"/>
</dbReference>
<dbReference type="InterPro" id="IPR041685">
    <property type="entry name" value="AAA_GajA/Old/RecF-like"/>
</dbReference>
<accession>A0ABY2MMT3</accession>
<keyword evidence="3" id="KW-1185">Reference proteome</keyword>
<name>A0ABY2MMT3_9LEPT</name>
<dbReference type="Pfam" id="PF13175">
    <property type="entry name" value="AAA_15"/>
    <property type="match status" value="1"/>
</dbReference>
<dbReference type="InterPro" id="IPR027417">
    <property type="entry name" value="P-loop_NTPase"/>
</dbReference>
<sequence>MKLTKLRVQNFKGLRNVEIDLNDGFNVIVGRNSSGKTSLIESINWLLNPFAGNIVNRSIPYKFLANENKRIIVEGEFKLTFEEIEDIKSILSKSVTSELLEQIKFKYAKIALPDKKTNLGVQNTFSISEPKVDVNNQQIFQQLNNLLVQRVSSSSLIYYRSNNLEENDMQFIRNDLQFIPTAQLDNLNINQPLQLSAYLRSSILKLKDEFPSKFEELKNSIVNSQDFIDDFNVFFNIKTGRAEVNIKYKEDDYDRPLNNEGQGIQEFVYLITLITLFPEKILLLDEGLVHMHRSLLRKFLTMLEDKTYQIILSSHMGEIIQSLDYSSLIFCKNSEGVVNAINVNKADNINLIFDELGY</sequence>
<protein>
    <recommendedName>
        <fullName evidence="1">Endonuclease GajA/Old nuclease/RecF-like AAA domain-containing protein</fullName>
    </recommendedName>
</protein>
<organism evidence="2 3">
    <name type="scientific">Leptospira levettii</name>
    <dbReference type="NCBI Taxonomy" id="2023178"/>
    <lineage>
        <taxon>Bacteria</taxon>
        <taxon>Pseudomonadati</taxon>
        <taxon>Spirochaetota</taxon>
        <taxon>Spirochaetia</taxon>
        <taxon>Leptospirales</taxon>
        <taxon>Leptospiraceae</taxon>
        <taxon>Leptospira</taxon>
    </lineage>
</organism>